<dbReference type="SMART" id="SM00855">
    <property type="entry name" value="PGAM"/>
    <property type="match status" value="1"/>
</dbReference>
<proteinExistence type="predicted"/>
<evidence type="ECO:0000256" key="4">
    <source>
        <dbReference type="PIRSR" id="PIRSR613078-2"/>
    </source>
</evidence>
<keyword evidence="6" id="KW-1185">Reference proteome</keyword>
<dbReference type="EMBL" id="NQWH01000016">
    <property type="protein sequence ID" value="PHP27360.1"/>
    <property type="molecule type" value="Genomic_DNA"/>
</dbReference>
<organism evidence="5 6">
    <name type="scientific">Limimaricola cinnabarinus</name>
    <dbReference type="NCBI Taxonomy" id="1125964"/>
    <lineage>
        <taxon>Bacteria</taxon>
        <taxon>Pseudomonadati</taxon>
        <taxon>Pseudomonadota</taxon>
        <taxon>Alphaproteobacteria</taxon>
        <taxon>Rhodobacterales</taxon>
        <taxon>Paracoccaceae</taxon>
        <taxon>Limimaricola</taxon>
    </lineage>
</organism>
<name>A0A2G1MFB9_9RHOB</name>
<dbReference type="PROSITE" id="PS00175">
    <property type="entry name" value="PG_MUTASE"/>
    <property type="match status" value="1"/>
</dbReference>
<feature type="active site" description="Tele-phosphohistidine intermediate" evidence="3">
    <location>
        <position position="11"/>
    </location>
</feature>
<dbReference type="Gene3D" id="3.40.50.1240">
    <property type="entry name" value="Phosphoglycerate mutase-like"/>
    <property type="match status" value="1"/>
</dbReference>
<reference evidence="5 6" key="1">
    <citation type="submission" date="2017-08" db="EMBL/GenBank/DDBJ databases">
        <title>Draft Genome Sequence of Loktanella cinnabarina Strain XM1, Isolated from Coastal Surface Water.</title>
        <authorList>
            <person name="Ma R."/>
            <person name="Wang J."/>
            <person name="Wang Q."/>
            <person name="Ma Z."/>
            <person name="Li J."/>
            <person name="Chen L."/>
        </authorList>
    </citation>
    <scope>NUCLEOTIDE SEQUENCE [LARGE SCALE GENOMIC DNA]</scope>
    <source>
        <strain evidence="5 6">XM1</strain>
    </source>
</reference>
<comment type="caution">
    <text evidence="5">The sequence shown here is derived from an EMBL/GenBank/DDBJ whole genome shotgun (WGS) entry which is preliminary data.</text>
</comment>
<feature type="binding site" evidence="4">
    <location>
        <position position="64"/>
    </location>
    <ligand>
        <name>substrate</name>
    </ligand>
</feature>
<gene>
    <name evidence="5" type="ORF">CJ301_11625</name>
</gene>
<evidence type="ECO:0000313" key="6">
    <source>
        <dbReference type="Proteomes" id="UP000221860"/>
    </source>
</evidence>
<dbReference type="AlphaFoldDB" id="A0A2G1MFB9"/>
<evidence type="ECO:0000313" key="5">
    <source>
        <dbReference type="EMBL" id="PHP27360.1"/>
    </source>
</evidence>
<protein>
    <submittedName>
        <fullName evidence="5">Histidine phosphatase family protein</fullName>
    </submittedName>
</protein>
<keyword evidence="2" id="KW-0413">Isomerase</keyword>
<dbReference type="InterPro" id="IPR013078">
    <property type="entry name" value="His_Pase_superF_clade-1"/>
</dbReference>
<evidence type="ECO:0000256" key="1">
    <source>
        <dbReference type="ARBA" id="ARBA00023152"/>
    </source>
</evidence>
<dbReference type="Proteomes" id="UP000221860">
    <property type="component" value="Unassembled WGS sequence"/>
</dbReference>
<dbReference type="SUPFAM" id="SSF53254">
    <property type="entry name" value="Phosphoglycerate mutase-like"/>
    <property type="match status" value="1"/>
</dbReference>
<dbReference type="PANTHER" id="PTHR48100">
    <property type="entry name" value="BROAD-SPECIFICITY PHOSPHATASE YOR283W-RELATED"/>
    <property type="match status" value="1"/>
</dbReference>
<evidence type="ECO:0000256" key="2">
    <source>
        <dbReference type="ARBA" id="ARBA00023235"/>
    </source>
</evidence>
<dbReference type="Pfam" id="PF00300">
    <property type="entry name" value="His_Phos_1"/>
    <property type="match status" value="1"/>
</dbReference>
<feature type="binding site" evidence="4">
    <location>
        <begin position="10"/>
        <end position="17"/>
    </location>
    <ligand>
        <name>substrate</name>
    </ligand>
</feature>
<dbReference type="OrthoDB" id="9781415at2"/>
<evidence type="ECO:0000256" key="3">
    <source>
        <dbReference type="PIRSR" id="PIRSR613078-1"/>
    </source>
</evidence>
<feature type="active site" description="Proton donor/acceptor" evidence="3">
    <location>
        <position position="85"/>
    </location>
</feature>
<dbReference type="InterPro" id="IPR001345">
    <property type="entry name" value="PG/BPGM_mutase_AS"/>
</dbReference>
<dbReference type="PANTHER" id="PTHR48100:SF1">
    <property type="entry name" value="HISTIDINE PHOSPHATASE FAMILY PROTEIN-RELATED"/>
    <property type="match status" value="1"/>
</dbReference>
<accession>A0A2G1MFB9</accession>
<dbReference type="GO" id="GO:0005737">
    <property type="term" value="C:cytoplasm"/>
    <property type="evidence" value="ECO:0007669"/>
    <property type="project" value="TreeGrafter"/>
</dbReference>
<dbReference type="InterPro" id="IPR050275">
    <property type="entry name" value="PGM_Phosphatase"/>
</dbReference>
<dbReference type="GO" id="GO:0016791">
    <property type="term" value="F:phosphatase activity"/>
    <property type="evidence" value="ECO:0007669"/>
    <property type="project" value="TreeGrafter"/>
</dbReference>
<dbReference type="InterPro" id="IPR029033">
    <property type="entry name" value="His_PPase_superfam"/>
</dbReference>
<dbReference type="CDD" id="cd07067">
    <property type="entry name" value="HP_PGM_like"/>
    <property type="match status" value="1"/>
</dbReference>
<keyword evidence="1" id="KW-0324">Glycolysis</keyword>
<sequence>MMAPELYVMRHGETEWNRARRMQGGFDSALTERGRAQARAMGRMLAARGVGAGSHRILSSPQGRASETARLAFGAEPHIEPRLREIAMGDWSGLDRGEIDARWPGPPGEHFVEFYARAPNGEGFAALWARCAALLADLDGPAILVTHGMTSRVLRTIATGGAMADLAKLPGGQGVVFRLCGGRHEALSAPLAHGEGGR</sequence>